<evidence type="ECO:0000256" key="1">
    <source>
        <dbReference type="SAM" id="MobiDB-lite"/>
    </source>
</evidence>
<accession>A0A0P1BEG4</accession>
<feature type="region of interest" description="Disordered" evidence="1">
    <location>
        <begin position="215"/>
        <end position="259"/>
    </location>
</feature>
<organism evidence="2 3">
    <name type="scientific">Ceraceosorus bombacis</name>
    <dbReference type="NCBI Taxonomy" id="401625"/>
    <lineage>
        <taxon>Eukaryota</taxon>
        <taxon>Fungi</taxon>
        <taxon>Dikarya</taxon>
        <taxon>Basidiomycota</taxon>
        <taxon>Ustilaginomycotina</taxon>
        <taxon>Exobasidiomycetes</taxon>
        <taxon>Ceraceosorales</taxon>
        <taxon>Ceraceosoraceae</taxon>
        <taxon>Ceraceosorus</taxon>
    </lineage>
</organism>
<feature type="compositionally biased region" description="Polar residues" evidence="1">
    <location>
        <begin position="446"/>
        <end position="456"/>
    </location>
</feature>
<dbReference type="Proteomes" id="UP000054845">
    <property type="component" value="Unassembled WGS sequence"/>
</dbReference>
<evidence type="ECO:0000313" key="3">
    <source>
        <dbReference type="Proteomes" id="UP000054845"/>
    </source>
</evidence>
<keyword evidence="3" id="KW-1185">Reference proteome</keyword>
<proteinExistence type="predicted"/>
<feature type="compositionally biased region" description="Polar residues" evidence="1">
    <location>
        <begin position="405"/>
        <end position="423"/>
    </location>
</feature>
<feature type="region of interest" description="Disordered" evidence="1">
    <location>
        <begin position="389"/>
        <end position="456"/>
    </location>
</feature>
<feature type="compositionally biased region" description="Basic residues" evidence="1">
    <location>
        <begin position="429"/>
        <end position="439"/>
    </location>
</feature>
<reference evidence="3" key="1">
    <citation type="submission" date="2014-09" db="EMBL/GenBank/DDBJ databases">
        <authorList>
            <person name="Sharma Rahul"/>
            <person name="Thines Marco"/>
        </authorList>
    </citation>
    <scope>NUCLEOTIDE SEQUENCE [LARGE SCALE GENOMIC DNA]</scope>
</reference>
<name>A0A0P1BEG4_9BASI</name>
<sequence>MGPNGTPPLSELRAAANASPIQYLKMQETAARRDTHLSFFGRRSQHETCEDVVEANLPLFARDAAPPVIQSIGAAICDLFDPTSLEADVLAQHSLIYNSFELRPVTKPFDKELPVTLQHFRLVMLQSAAIPAIFFNQIIAGCPFKVNWHASTNMPDMELLNRAAAATGISDDIRNQIAALAISSQKEETQIDIEVSGTYQSILIKRACFEPSEMKRPDIIKPSPTSLPQQDAAREPQEKYEQLSAGFDSPADRQSPLSSLEASALSVMSDSASSSSFKSGTSDTSHFYFGRFENKPIRISRSKSTELLKGLELWIKHLDALLKLESHRVEILQSIGASDGSSDGPRWRSARNKREPFQNQAQVALKRGVQRLKRYRKALIAAKKCESAKARRRSRASLPKRKCEQSQSDADADEPSTSNQLRPESSAKSRAKRASKRAKLKGDPYESSSLSSLGED</sequence>
<dbReference type="EMBL" id="CCYA01000232">
    <property type="protein sequence ID" value="CEH13849.1"/>
    <property type="molecule type" value="Genomic_DNA"/>
</dbReference>
<feature type="region of interest" description="Disordered" evidence="1">
    <location>
        <begin position="336"/>
        <end position="357"/>
    </location>
</feature>
<feature type="compositionally biased region" description="Basic residues" evidence="1">
    <location>
        <begin position="390"/>
        <end position="400"/>
    </location>
</feature>
<feature type="compositionally biased region" description="Basic and acidic residues" evidence="1">
    <location>
        <begin position="232"/>
        <end position="241"/>
    </location>
</feature>
<dbReference type="AlphaFoldDB" id="A0A0P1BEG4"/>
<evidence type="ECO:0000313" key="2">
    <source>
        <dbReference type="EMBL" id="CEH13849.1"/>
    </source>
</evidence>
<protein>
    <submittedName>
        <fullName evidence="2">Uncharacterized protein</fullName>
    </submittedName>
</protein>